<keyword evidence="1" id="KW-0812">Transmembrane</keyword>
<name>A0A1N6MW88_9GAMM</name>
<keyword evidence="1" id="KW-0472">Membrane</keyword>
<feature type="transmembrane region" description="Helical" evidence="1">
    <location>
        <begin position="20"/>
        <end position="48"/>
    </location>
</feature>
<dbReference type="EMBL" id="FTLG01000085">
    <property type="protein sequence ID" value="SIP73153.1"/>
    <property type="molecule type" value="Genomic_DNA"/>
</dbReference>
<dbReference type="AlphaFoldDB" id="A0A1N6MW88"/>
<keyword evidence="1" id="KW-1133">Transmembrane helix</keyword>
<organism evidence="2 3">
    <name type="scientific">Xenorhabdus innexi</name>
    <dbReference type="NCBI Taxonomy" id="290109"/>
    <lineage>
        <taxon>Bacteria</taxon>
        <taxon>Pseudomonadati</taxon>
        <taxon>Pseudomonadota</taxon>
        <taxon>Gammaproteobacteria</taxon>
        <taxon>Enterobacterales</taxon>
        <taxon>Morganellaceae</taxon>
        <taxon>Xenorhabdus</taxon>
    </lineage>
</organism>
<sequence>MHLVGSELIVVVKMEDRVEFSWVMFNLIVLSPFIFYFLCWGIYLHVTFKPEGLQKKKKKKKREKRANIK</sequence>
<evidence type="ECO:0000256" key="1">
    <source>
        <dbReference type="SAM" id="Phobius"/>
    </source>
</evidence>
<evidence type="ECO:0000313" key="3">
    <source>
        <dbReference type="Proteomes" id="UP000196435"/>
    </source>
</evidence>
<protein>
    <submittedName>
        <fullName evidence="2">Uncharacterized protein</fullName>
    </submittedName>
</protein>
<accession>A0A1N6MW88</accession>
<gene>
    <name evidence="2" type="ORF">XIS1_1750045</name>
</gene>
<proteinExistence type="predicted"/>
<evidence type="ECO:0000313" key="2">
    <source>
        <dbReference type="EMBL" id="SIP73153.1"/>
    </source>
</evidence>
<reference evidence="3" key="1">
    <citation type="submission" date="2016-12" db="EMBL/GenBank/DDBJ databases">
        <authorList>
            <person name="Gaudriault S."/>
        </authorList>
    </citation>
    <scope>NUCLEOTIDE SEQUENCE [LARGE SCALE GENOMIC DNA]</scope>
    <source>
        <strain evidence="3">HGB1681 (deposited as PTA-6826 in the American Type Culture Collection)</strain>
    </source>
</reference>
<dbReference type="Proteomes" id="UP000196435">
    <property type="component" value="Unassembled WGS sequence"/>
</dbReference>